<dbReference type="EMBL" id="JBHRVA010000002">
    <property type="protein sequence ID" value="MFC3302313.1"/>
    <property type="molecule type" value="Genomic_DNA"/>
</dbReference>
<accession>A0ABV7MAC9</accession>
<feature type="domain" description="YbaK/aminoacyl-tRNA synthetase-associated" evidence="2">
    <location>
        <begin position="23"/>
        <end position="150"/>
    </location>
</feature>
<dbReference type="InterPro" id="IPR007214">
    <property type="entry name" value="YbaK/aa-tRNA-synth-assoc-dom"/>
</dbReference>
<dbReference type="RefSeq" id="WP_189570456.1">
    <property type="nucleotide sequence ID" value="NZ_BMXU01000001.1"/>
</dbReference>
<proteinExistence type="inferred from homology"/>
<organism evidence="3 4">
    <name type="scientific">Parvularcula lutaonensis</name>
    <dbReference type="NCBI Taxonomy" id="491923"/>
    <lineage>
        <taxon>Bacteria</taxon>
        <taxon>Pseudomonadati</taxon>
        <taxon>Pseudomonadota</taxon>
        <taxon>Alphaproteobacteria</taxon>
        <taxon>Parvularculales</taxon>
        <taxon>Parvularculaceae</taxon>
        <taxon>Parvularcula</taxon>
    </lineage>
</organism>
<dbReference type="Gene3D" id="3.90.960.10">
    <property type="entry name" value="YbaK/aminoacyl-tRNA synthetase-associated domain"/>
    <property type="match status" value="1"/>
</dbReference>
<dbReference type="Proteomes" id="UP001595607">
    <property type="component" value="Unassembled WGS sequence"/>
</dbReference>
<protein>
    <submittedName>
        <fullName evidence="3">Prolyl-tRNA synthetase associated domain-containing protein</fullName>
    </submittedName>
</protein>
<dbReference type="PANTHER" id="PTHR31423">
    <property type="entry name" value="YBAK DOMAIN-CONTAINING PROTEIN"/>
    <property type="match status" value="1"/>
</dbReference>
<sequence length="166" mass="18209">MDAERRLFARFEEMGIAAETVEHEATHTVEKSRHLAESLPGGRSKSLLLQDKDGRLTLVTALGSNRADLKKIAEAVGARGRLSFAKGAVMEEVLGVAPGHLTPFALINDRSMRIGQVVLDEDLFRFDTVWAHPLRNTASTAIAPEDLRRFAELHSRAVIVLGLAED</sequence>
<dbReference type="SUPFAM" id="SSF55826">
    <property type="entry name" value="YbaK/ProRS associated domain"/>
    <property type="match status" value="1"/>
</dbReference>
<reference evidence="4" key="1">
    <citation type="journal article" date="2019" name="Int. J. Syst. Evol. Microbiol.">
        <title>The Global Catalogue of Microorganisms (GCM) 10K type strain sequencing project: providing services to taxonomists for standard genome sequencing and annotation.</title>
        <authorList>
            <consortium name="The Broad Institute Genomics Platform"/>
            <consortium name="The Broad Institute Genome Sequencing Center for Infectious Disease"/>
            <person name="Wu L."/>
            <person name="Ma J."/>
        </authorList>
    </citation>
    <scope>NUCLEOTIDE SEQUENCE [LARGE SCALE GENOMIC DNA]</scope>
    <source>
        <strain evidence="4">KCTC 22245</strain>
    </source>
</reference>
<dbReference type="InterPro" id="IPR036754">
    <property type="entry name" value="YbaK/aa-tRNA-synt-asso_dom_sf"/>
</dbReference>
<dbReference type="CDD" id="cd04335">
    <property type="entry name" value="PrdX_deacylase"/>
    <property type="match status" value="1"/>
</dbReference>
<comment type="similarity">
    <text evidence="1">Belongs to the PRORSD1 family.</text>
</comment>
<name>A0ABV7MAC9_9PROT</name>
<evidence type="ECO:0000259" key="2">
    <source>
        <dbReference type="Pfam" id="PF04073"/>
    </source>
</evidence>
<comment type="caution">
    <text evidence="3">The sequence shown here is derived from an EMBL/GenBank/DDBJ whole genome shotgun (WGS) entry which is preliminary data.</text>
</comment>
<evidence type="ECO:0000313" key="3">
    <source>
        <dbReference type="EMBL" id="MFC3302313.1"/>
    </source>
</evidence>
<evidence type="ECO:0000313" key="4">
    <source>
        <dbReference type="Proteomes" id="UP001595607"/>
    </source>
</evidence>
<evidence type="ECO:0000256" key="1">
    <source>
        <dbReference type="ARBA" id="ARBA00010201"/>
    </source>
</evidence>
<gene>
    <name evidence="3" type="ORF">ACFONP_06160</name>
</gene>
<keyword evidence="4" id="KW-1185">Reference proteome</keyword>
<dbReference type="PANTHER" id="PTHR31423:SF3">
    <property type="entry name" value="PROLYL-TRNA SYNTHETASE ASSOCIATED DOMAIN-CONTAINING PROTEIN 1-RELATED"/>
    <property type="match status" value="1"/>
</dbReference>
<dbReference type="InterPro" id="IPR040285">
    <property type="entry name" value="ProX/PRXD1"/>
</dbReference>
<dbReference type="Pfam" id="PF04073">
    <property type="entry name" value="tRNA_edit"/>
    <property type="match status" value="1"/>
</dbReference>